<dbReference type="Gene3D" id="1.10.1200.10">
    <property type="entry name" value="ACP-like"/>
    <property type="match status" value="1"/>
</dbReference>
<dbReference type="PROSITE" id="PS50075">
    <property type="entry name" value="CARRIER"/>
    <property type="match status" value="1"/>
</dbReference>
<dbReference type="Pfam" id="PF00550">
    <property type="entry name" value="PP-binding"/>
    <property type="match status" value="1"/>
</dbReference>
<dbReference type="FunFam" id="1.10.1200.10:FF:000016">
    <property type="entry name" value="Non-ribosomal peptide synthase"/>
    <property type="match status" value="1"/>
</dbReference>
<accession>A0A450S3X0</accession>
<protein>
    <submittedName>
        <fullName evidence="4">Phosphopantetheine attachment site</fullName>
    </submittedName>
</protein>
<evidence type="ECO:0000259" key="3">
    <source>
        <dbReference type="PROSITE" id="PS50075"/>
    </source>
</evidence>
<dbReference type="GO" id="GO:0072330">
    <property type="term" value="P:monocarboxylic acid biosynthetic process"/>
    <property type="evidence" value="ECO:0007669"/>
    <property type="project" value="UniProtKB-ARBA"/>
</dbReference>
<gene>
    <name evidence="4" type="ORF">BECKFW1821A_GA0114235_10132</name>
</gene>
<dbReference type="SUPFAM" id="SSF56801">
    <property type="entry name" value="Acetyl-CoA synthetase-like"/>
    <property type="match status" value="1"/>
</dbReference>
<evidence type="ECO:0000256" key="2">
    <source>
        <dbReference type="ARBA" id="ARBA00022553"/>
    </source>
</evidence>
<dbReference type="PANTHER" id="PTHR45527:SF1">
    <property type="entry name" value="FATTY ACID SYNTHASE"/>
    <property type="match status" value="1"/>
</dbReference>
<dbReference type="PANTHER" id="PTHR45527">
    <property type="entry name" value="NONRIBOSOMAL PEPTIDE SYNTHETASE"/>
    <property type="match status" value="1"/>
</dbReference>
<evidence type="ECO:0000256" key="1">
    <source>
        <dbReference type="ARBA" id="ARBA00022450"/>
    </source>
</evidence>
<dbReference type="InterPro" id="IPR036736">
    <property type="entry name" value="ACP-like_sf"/>
</dbReference>
<dbReference type="Gene3D" id="3.30.300.30">
    <property type="match status" value="1"/>
</dbReference>
<organism evidence="4">
    <name type="scientific">Candidatus Kentrum sp. FW</name>
    <dbReference type="NCBI Taxonomy" id="2126338"/>
    <lineage>
        <taxon>Bacteria</taxon>
        <taxon>Pseudomonadati</taxon>
        <taxon>Pseudomonadota</taxon>
        <taxon>Gammaproteobacteria</taxon>
        <taxon>Candidatus Kentrum</taxon>
    </lineage>
</organism>
<feature type="domain" description="Carrier" evidence="3">
    <location>
        <begin position="45"/>
        <end position="120"/>
    </location>
</feature>
<dbReference type="GO" id="GO:0005737">
    <property type="term" value="C:cytoplasm"/>
    <property type="evidence" value="ECO:0007669"/>
    <property type="project" value="TreeGrafter"/>
</dbReference>
<reference evidence="4" key="1">
    <citation type="submission" date="2019-02" db="EMBL/GenBank/DDBJ databases">
        <authorList>
            <person name="Gruber-Vodicka R. H."/>
            <person name="Seah K. B. B."/>
        </authorList>
    </citation>
    <scope>NUCLEOTIDE SEQUENCE</scope>
    <source>
        <strain evidence="4">BECK_BZ15</strain>
    </source>
</reference>
<dbReference type="GO" id="GO:0044550">
    <property type="term" value="P:secondary metabolite biosynthetic process"/>
    <property type="evidence" value="ECO:0007669"/>
    <property type="project" value="TreeGrafter"/>
</dbReference>
<dbReference type="InterPro" id="IPR045851">
    <property type="entry name" value="AMP-bd_C_sf"/>
</dbReference>
<name>A0A450S3X0_9GAMM</name>
<keyword evidence="1" id="KW-0596">Phosphopantetheine</keyword>
<dbReference type="GO" id="GO:0043041">
    <property type="term" value="P:amino acid activation for nonribosomal peptide biosynthetic process"/>
    <property type="evidence" value="ECO:0007669"/>
    <property type="project" value="TreeGrafter"/>
</dbReference>
<dbReference type="SMART" id="SM00823">
    <property type="entry name" value="PKS_PP"/>
    <property type="match status" value="1"/>
</dbReference>
<keyword evidence="2" id="KW-0597">Phosphoprotein</keyword>
<dbReference type="GO" id="GO:0031177">
    <property type="term" value="F:phosphopantetheine binding"/>
    <property type="evidence" value="ECO:0007669"/>
    <property type="project" value="InterPro"/>
</dbReference>
<evidence type="ECO:0000313" key="4">
    <source>
        <dbReference type="EMBL" id="VFJ46451.1"/>
    </source>
</evidence>
<dbReference type="InterPro" id="IPR009081">
    <property type="entry name" value="PP-bd_ACP"/>
</dbReference>
<sequence>MLPDWMMPSVFVFLDALPLTPSGKIDRRALPDPGREDLIKKEYVAPFGSDEETIAGIWAELLGVEQVGVLDNFFDLGGHSLLIVQAHARLREHFTPTPSMTDLFQYPTVQALARFLGERNGDTEEEPSEAFQKSVRNRASRRRAALGRGLISE</sequence>
<dbReference type="AlphaFoldDB" id="A0A450S3X0"/>
<dbReference type="EMBL" id="CAADEW010000013">
    <property type="protein sequence ID" value="VFJ46451.1"/>
    <property type="molecule type" value="Genomic_DNA"/>
</dbReference>
<proteinExistence type="predicted"/>
<dbReference type="InterPro" id="IPR020806">
    <property type="entry name" value="PKS_PP-bd"/>
</dbReference>
<dbReference type="SUPFAM" id="SSF47336">
    <property type="entry name" value="ACP-like"/>
    <property type="match status" value="1"/>
</dbReference>